<dbReference type="InterPro" id="IPR045093">
    <property type="entry name" value="Cullin"/>
</dbReference>
<organism evidence="9 10">
    <name type="scientific">Dendrothele bispora (strain CBS 962.96)</name>
    <dbReference type="NCBI Taxonomy" id="1314807"/>
    <lineage>
        <taxon>Eukaryota</taxon>
        <taxon>Fungi</taxon>
        <taxon>Dikarya</taxon>
        <taxon>Basidiomycota</taxon>
        <taxon>Agaricomycotina</taxon>
        <taxon>Agaricomycetes</taxon>
        <taxon>Agaricomycetidae</taxon>
        <taxon>Agaricales</taxon>
        <taxon>Agaricales incertae sedis</taxon>
        <taxon>Dendrothele</taxon>
    </lineage>
</organism>
<evidence type="ECO:0000259" key="8">
    <source>
        <dbReference type="PROSITE" id="PS50069"/>
    </source>
</evidence>
<evidence type="ECO:0000313" key="9">
    <source>
        <dbReference type="EMBL" id="THV03245.1"/>
    </source>
</evidence>
<evidence type="ECO:0000256" key="6">
    <source>
        <dbReference type="SAM" id="MobiDB-lite"/>
    </source>
</evidence>
<dbReference type="PANTHER" id="PTHR11932">
    <property type="entry name" value="CULLIN"/>
    <property type="match status" value="1"/>
</dbReference>
<dbReference type="GO" id="GO:0031625">
    <property type="term" value="F:ubiquitin protein ligase binding"/>
    <property type="evidence" value="ECO:0007669"/>
    <property type="project" value="InterPro"/>
</dbReference>
<keyword evidence="2" id="KW-1017">Isopeptide bond</keyword>
<comment type="similarity">
    <text evidence="1 4 5">Belongs to the cullin family.</text>
</comment>
<dbReference type="InterPro" id="IPR036390">
    <property type="entry name" value="WH_DNA-bd_sf"/>
</dbReference>
<dbReference type="SMART" id="SM00884">
    <property type="entry name" value="Cullin_Nedd8"/>
    <property type="match status" value="1"/>
</dbReference>
<dbReference type="FunFam" id="1.20.1310.10:FF:000001">
    <property type="entry name" value="Cullin 3"/>
    <property type="match status" value="1"/>
</dbReference>
<feature type="region of interest" description="Disordered" evidence="6">
    <location>
        <begin position="1"/>
        <end position="23"/>
    </location>
</feature>
<dbReference type="Pfam" id="PF26557">
    <property type="entry name" value="Cullin_AB"/>
    <property type="match status" value="1"/>
</dbReference>
<dbReference type="Gene3D" id="1.20.1310.10">
    <property type="entry name" value="Cullin Repeats"/>
    <property type="match status" value="4"/>
</dbReference>
<sequence>MATAAARRVKPKIKPPRKHGPDVSIEQTWQMLSKNIKEILNHNASNLSFEENHRYAYNMVLFKSGDILYKGMRQLVAEELDRLAQQEIIPTFPAGTSGDPMQRSQENELLLKALKRTWDDHTSNMAKLGQILKYMDKIYTKSAEVPETWDAGLELFLKHIIRPPIKDRLITAILNQLEFEREGYTINRSAMKGCVDVFLSLNVQSGGPTVYVHDLEPVLLEESSAFYRTLGQTLLDTCDAPEYLRRVEARLESEESRTQYYLSSQTATPLRQIIEDTLLTPHLGSVISMDNSGLDNMVDFDKTDDLARLYRLSTIIPTGLTSLKKALKNSISSRGKTINQTSLGFDVPDPEAAGQNKEENGGSSSKSRPSGAQTLASALKWVQDVLDLKDKFDTIWKMSFDSDREIEAAVIEAFETFINKNDKCSEFISLFIDENLKKGLKGKTDAEVDSTLEKAIIVFRYLSEKDVFERYYKNHLAKRLLLGRSVSDDAERGMLAKLKVECGYQFTQKLEGMFHDMKISDDTMQAYRKHLENATLTPGIDLSVIVMTSTFWPMTHSSSPCKMPIELLTATQSFEKFYNSRHSGRRLTWQPSLGNADVRVAFNSRKHDLNVSTFACVILLLFQNLAEGEFLTYEEIREMTSIEDADLQRHLQSLACAKFKILKKHPPGREVDRTDSFSFNSGFASSLQKIKISTISSKVENNEERQETKSRIDEERRHQTEACIVRIMKDRKHMTHNDLINEVTRLLASRFLPNPNIIKKRIEGLIEREYLERCEDRKSYNYLVSLFALTFTPLLNYFSSCRLNRRRRRCCIYHFYH</sequence>
<dbReference type="Pfam" id="PF10557">
    <property type="entry name" value="Cullin_Nedd8"/>
    <property type="match status" value="1"/>
</dbReference>
<reference evidence="9 10" key="1">
    <citation type="journal article" date="2019" name="Nat. Ecol. Evol.">
        <title>Megaphylogeny resolves global patterns of mushroom evolution.</title>
        <authorList>
            <person name="Varga T."/>
            <person name="Krizsan K."/>
            <person name="Foldi C."/>
            <person name="Dima B."/>
            <person name="Sanchez-Garcia M."/>
            <person name="Sanchez-Ramirez S."/>
            <person name="Szollosi G.J."/>
            <person name="Szarkandi J.G."/>
            <person name="Papp V."/>
            <person name="Albert L."/>
            <person name="Andreopoulos W."/>
            <person name="Angelini C."/>
            <person name="Antonin V."/>
            <person name="Barry K.W."/>
            <person name="Bougher N.L."/>
            <person name="Buchanan P."/>
            <person name="Buyck B."/>
            <person name="Bense V."/>
            <person name="Catcheside P."/>
            <person name="Chovatia M."/>
            <person name="Cooper J."/>
            <person name="Damon W."/>
            <person name="Desjardin D."/>
            <person name="Finy P."/>
            <person name="Geml J."/>
            <person name="Haridas S."/>
            <person name="Hughes K."/>
            <person name="Justo A."/>
            <person name="Karasinski D."/>
            <person name="Kautmanova I."/>
            <person name="Kiss B."/>
            <person name="Kocsube S."/>
            <person name="Kotiranta H."/>
            <person name="LaButti K.M."/>
            <person name="Lechner B.E."/>
            <person name="Liimatainen K."/>
            <person name="Lipzen A."/>
            <person name="Lukacs Z."/>
            <person name="Mihaltcheva S."/>
            <person name="Morgado L.N."/>
            <person name="Niskanen T."/>
            <person name="Noordeloos M.E."/>
            <person name="Ohm R.A."/>
            <person name="Ortiz-Santana B."/>
            <person name="Ovrebo C."/>
            <person name="Racz N."/>
            <person name="Riley R."/>
            <person name="Savchenko A."/>
            <person name="Shiryaev A."/>
            <person name="Soop K."/>
            <person name="Spirin V."/>
            <person name="Szebenyi C."/>
            <person name="Tomsovsky M."/>
            <person name="Tulloss R.E."/>
            <person name="Uehling J."/>
            <person name="Grigoriev I.V."/>
            <person name="Vagvolgyi C."/>
            <person name="Papp T."/>
            <person name="Martin F.M."/>
            <person name="Miettinen O."/>
            <person name="Hibbett D.S."/>
            <person name="Nagy L.G."/>
        </authorList>
    </citation>
    <scope>NUCLEOTIDE SEQUENCE [LARGE SCALE GENOMIC DNA]</scope>
    <source>
        <strain evidence="9 10">CBS 962.96</strain>
    </source>
</reference>
<dbReference type="PROSITE" id="PS50069">
    <property type="entry name" value="CULLIN_2"/>
    <property type="match status" value="1"/>
</dbReference>
<evidence type="ECO:0000256" key="4">
    <source>
        <dbReference type="PROSITE-ProRule" id="PRU00330"/>
    </source>
</evidence>
<dbReference type="InterPro" id="IPR036317">
    <property type="entry name" value="Cullin_homology_sf"/>
</dbReference>
<dbReference type="FunFam" id="1.10.10.10:FF:000014">
    <property type="entry name" value="Cullin 1"/>
    <property type="match status" value="1"/>
</dbReference>
<dbReference type="SUPFAM" id="SSF74788">
    <property type="entry name" value="Cullin repeat-like"/>
    <property type="match status" value="1"/>
</dbReference>
<evidence type="ECO:0000256" key="1">
    <source>
        <dbReference type="ARBA" id="ARBA00006019"/>
    </source>
</evidence>
<evidence type="ECO:0000256" key="7">
    <source>
        <dbReference type="SAM" id="Phobius"/>
    </source>
</evidence>
<evidence type="ECO:0000256" key="5">
    <source>
        <dbReference type="RuleBase" id="RU003829"/>
    </source>
</evidence>
<keyword evidence="7" id="KW-1133">Transmembrane helix</keyword>
<keyword evidence="7" id="KW-0812">Transmembrane</keyword>
<dbReference type="InterPro" id="IPR016158">
    <property type="entry name" value="Cullin_homology"/>
</dbReference>
<dbReference type="InterPro" id="IPR016159">
    <property type="entry name" value="Cullin_repeat-like_dom_sf"/>
</dbReference>
<dbReference type="InterPro" id="IPR036388">
    <property type="entry name" value="WH-like_DNA-bd_sf"/>
</dbReference>
<feature type="region of interest" description="Disordered" evidence="6">
    <location>
        <begin position="339"/>
        <end position="371"/>
    </location>
</feature>
<keyword evidence="10" id="KW-1185">Reference proteome</keyword>
<name>A0A4S8MKD7_DENBC</name>
<gene>
    <name evidence="9" type="ORF">K435DRAFT_748299</name>
</gene>
<evidence type="ECO:0000256" key="3">
    <source>
        <dbReference type="ARBA" id="ARBA00022843"/>
    </source>
</evidence>
<dbReference type="EMBL" id="ML179069">
    <property type="protein sequence ID" value="THV03245.1"/>
    <property type="molecule type" value="Genomic_DNA"/>
</dbReference>
<protein>
    <submittedName>
        <fullName evidence="9">Cullin-domain-containing protein</fullName>
    </submittedName>
</protein>
<dbReference type="OrthoDB" id="27073at2759"/>
<dbReference type="InterPro" id="IPR001373">
    <property type="entry name" value="Cullin_N"/>
</dbReference>
<dbReference type="Proteomes" id="UP000297245">
    <property type="component" value="Unassembled WGS sequence"/>
</dbReference>
<dbReference type="InterPro" id="IPR059120">
    <property type="entry name" value="Cullin-like_AB"/>
</dbReference>
<dbReference type="Pfam" id="PF00888">
    <property type="entry name" value="Cullin"/>
    <property type="match status" value="1"/>
</dbReference>
<dbReference type="GO" id="GO:0006511">
    <property type="term" value="P:ubiquitin-dependent protein catabolic process"/>
    <property type="evidence" value="ECO:0007669"/>
    <property type="project" value="InterPro"/>
</dbReference>
<dbReference type="Gene3D" id="1.10.10.10">
    <property type="entry name" value="Winged helix-like DNA-binding domain superfamily/Winged helix DNA-binding domain"/>
    <property type="match status" value="1"/>
</dbReference>
<feature type="compositionally biased region" description="Polar residues" evidence="6">
    <location>
        <begin position="361"/>
        <end position="371"/>
    </location>
</feature>
<dbReference type="FunFam" id="1.20.1310.10:FF:000002">
    <property type="entry name" value="cullin-3 isoform X1"/>
    <property type="match status" value="1"/>
</dbReference>
<proteinExistence type="inferred from homology"/>
<dbReference type="FunFam" id="1.20.1310.10:FF:000036">
    <property type="entry name" value="SCF ubiquitin ligase subunit CulC, putative"/>
    <property type="match status" value="1"/>
</dbReference>
<evidence type="ECO:0000313" key="10">
    <source>
        <dbReference type="Proteomes" id="UP000297245"/>
    </source>
</evidence>
<keyword evidence="7" id="KW-0472">Membrane</keyword>
<dbReference type="SUPFAM" id="SSF75632">
    <property type="entry name" value="Cullin homology domain"/>
    <property type="match status" value="1"/>
</dbReference>
<evidence type="ECO:0000256" key="2">
    <source>
        <dbReference type="ARBA" id="ARBA00022499"/>
    </source>
</evidence>
<dbReference type="SUPFAM" id="SSF46785">
    <property type="entry name" value="Winged helix' DNA-binding domain"/>
    <property type="match status" value="1"/>
</dbReference>
<dbReference type="InterPro" id="IPR019559">
    <property type="entry name" value="Cullin_neddylation_domain"/>
</dbReference>
<dbReference type="AlphaFoldDB" id="A0A4S8MKD7"/>
<feature type="transmembrane region" description="Helical" evidence="7">
    <location>
        <begin position="780"/>
        <end position="799"/>
    </location>
</feature>
<dbReference type="SMART" id="SM00182">
    <property type="entry name" value="CULLIN"/>
    <property type="match status" value="1"/>
</dbReference>
<feature type="compositionally biased region" description="Basic residues" evidence="6">
    <location>
        <begin position="7"/>
        <end position="18"/>
    </location>
</feature>
<dbReference type="Gene3D" id="3.30.230.130">
    <property type="entry name" value="Cullin, Chain C, Domain 2"/>
    <property type="match status" value="1"/>
</dbReference>
<accession>A0A4S8MKD7</accession>
<feature type="domain" description="Cullin family profile" evidence="8">
    <location>
        <begin position="423"/>
        <end position="655"/>
    </location>
</feature>
<keyword evidence="3" id="KW-0832">Ubl conjugation</keyword>